<evidence type="ECO:0000313" key="1">
    <source>
        <dbReference type="EMBL" id="KAL2730732.1"/>
    </source>
</evidence>
<accession>A0ABD2BDA6</accession>
<comment type="caution">
    <text evidence="1">The sequence shown here is derived from an EMBL/GenBank/DDBJ whole genome shotgun (WGS) entry which is preliminary data.</text>
</comment>
<name>A0ABD2BDA6_VESSQ</name>
<sequence>MYLPRCNFLLEPSELSTKFLIVITCCLLSIKMFNRQFNLCFHNPYISNFGIKLLIFLPKMKLYLLTLYDPMESLCYLTCRNISYNTSDMTLKGHDFKDFERGNEDRSTINIKYEAGRKKENCEVGYKKDLIVII</sequence>
<reference evidence="1 2" key="1">
    <citation type="journal article" date="2024" name="Ann. Entomol. Soc. Am.">
        <title>Genomic analyses of the southern and eastern yellowjacket wasps (Hymenoptera: Vespidae) reveal evolutionary signatures of social life.</title>
        <authorList>
            <person name="Catto M.A."/>
            <person name="Caine P.B."/>
            <person name="Orr S.E."/>
            <person name="Hunt B.G."/>
            <person name="Goodisman M.A.D."/>
        </authorList>
    </citation>
    <scope>NUCLEOTIDE SEQUENCE [LARGE SCALE GENOMIC DNA]</scope>
    <source>
        <strain evidence="1">233</strain>
        <tissue evidence="1">Head and thorax</tissue>
    </source>
</reference>
<evidence type="ECO:0000313" key="2">
    <source>
        <dbReference type="Proteomes" id="UP001607302"/>
    </source>
</evidence>
<organism evidence="1 2">
    <name type="scientific">Vespula squamosa</name>
    <name type="common">Southern yellow jacket</name>
    <name type="synonym">Wasp</name>
    <dbReference type="NCBI Taxonomy" id="30214"/>
    <lineage>
        <taxon>Eukaryota</taxon>
        <taxon>Metazoa</taxon>
        <taxon>Ecdysozoa</taxon>
        <taxon>Arthropoda</taxon>
        <taxon>Hexapoda</taxon>
        <taxon>Insecta</taxon>
        <taxon>Pterygota</taxon>
        <taxon>Neoptera</taxon>
        <taxon>Endopterygota</taxon>
        <taxon>Hymenoptera</taxon>
        <taxon>Apocrita</taxon>
        <taxon>Aculeata</taxon>
        <taxon>Vespoidea</taxon>
        <taxon>Vespidae</taxon>
        <taxon>Vespinae</taxon>
        <taxon>Vespula</taxon>
    </lineage>
</organism>
<gene>
    <name evidence="1" type="ORF">V1478_005145</name>
</gene>
<proteinExistence type="predicted"/>
<protein>
    <submittedName>
        <fullName evidence="1">Uncharacterized protein</fullName>
    </submittedName>
</protein>
<dbReference type="Proteomes" id="UP001607302">
    <property type="component" value="Unassembled WGS sequence"/>
</dbReference>
<dbReference type="EMBL" id="JAUDFV010000110">
    <property type="protein sequence ID" value="KAL2730732.1"/>
    <property type="molecule type" value="Genomic_DNA"/>
</dbReference>
<keyword evidence="2" id="KW-1185">Reference proteome</keyword>
<dbReference type="AlphaFoldDB" id="A0ABD2BDA6"/>